<reference evidence="3" key="1">
    <citation type="journal article" date="2009" name="Genome Res.">
        <title>Comparative genomic analyses of the human fungal pathogens Coccidioides and their relatives.</title>
        <authorList>
            <person name="Sharpton T.J."/>
            <person name="Stajich J.E."/>
            <person name="Rounsley S.D."/>
            <person name="Gardner M.J."/>
            <person name="Wortman J.R."/>
            <person name="Jordar V.S."/>
            <person name="Maiti R."/>
            <person name="Kodira C.D."/>
            <person name="Neafsey D.E."/>
            <person name="Zeng Q."/>
            <person name="Hung C.-Y."/>
            <person name="McMahan C."/>
            <person name="Muszewska A."/>
            <person name="Grynberg M."/>
            <person name="Mandel M.A."/>
            <person name="Kellner E.M."/>
            <person name="Barker B.M."/>
            <person name="Galgiani J.N."/>
            <person name="Orbach M.J."/>
            <person name="Kirkland T.N."/>
            <person name="Cole G.T."/>
            <person name="Henn M.R."/>
            <person name="Birren B.W."/>
            <person name="Taylor J.W."/>
        </authorList>
    </citation>
    <scope>NUCLEOTIDE SEQUENCE [LARGE SCALE GENOMIC DNA]</scope>
    <source>
        <strain evidence="3">UAMH 1704</strain>
    </source>
</reference>
<evidence type="ECO:0000313" key="2">
    <source>
        <dbReference type="EMBL" id="EEP77503.1"/>
    </source>
</evidence>
<dbReference type="HOGENOM" id="CLU_2869337_0_0_1"/>
<keyword evidence="3" id="KW-1185">Reference proteome</keyword>
<protein>
    <submittedName>
        <fullName evidence="2">Uncharacterized protein</fullName>
    </submittedName>
</protein>
<feature type="compositionally biased region" description="Low complexity" evidence="1">
    <location>
        <begin position="1"/>
        <end position="33"/>
    </location>
</feature>
<organism evidence="2 3">
    <name type="scientific">Uncinocarpus reesii (strain UAMH 1704)</name>
    <dbReference type="NCBI Taxonomy" id="336963"/>
    <lineage>
        <taxon>Eukaryota</taxon>
        <taxon>Fungi</taxon>
        <taxon>Dikarya</taxon>
        <taxon>Ascomycota</taxon>
        <taxon>Pezizomycotina</taxon>
        <taxon>Eurotiomycetes</taxon>
        <taxon>Eurotiomycetidae</taxon>
        <taxon>Onygenales</taxon>
        <taxon>Onygenaceae</taxon>
        <taxon>Uncinocarpus</taxon>
    </lineage>
</organism>
<dbReference type="OMA" id="DWDGGRW"/>
<name>C4JFD0_UNCRE</name>
<gene>
    <name evidence="2" type="ORF">UREG_02352</name>
</gene>
<dbReference type="KEGG" id="ure:UREG_02352"/>
<feature type="region of interest" description="Disordered" evidence="1">
    <location>
        <begin position="1"/>
        <end position="64"/>
    </location>
</feature>
<accession>C4JFD0</accession>
<evidence type="ECO:0000313" key="3">
    <source>
        <dbReference type="Proteomes" id="UP000002058"/>
    </source>
</evidence>
<dbReference type="Proteomes" id="UP000002058">
    <property type="component" value="Unassembled WGS sequence"/>
</dbReference>
<dbReference type="RefSeq" id="XP_002542836.1">
    <property type="nucleotide sequence ID" value="XM_002542790.1"/>
</dbReference>
<dbReference type="GeneID" id="8439167"/>
<feature type="compositionally biased region" description="Basic and acidic residues" evidence="1">
    <location>
        <begin position="51"/>
        <end position="64"/>
    </location>
</feature>
<dbReference type="EMBL" id="CH476615">
    <property type="protein sequence ID" value="EEP77503.1"/>
    <property type="molecule type" value="Genomic_DNA"/>
</dbReference>
<dbReference type="VEuPathDB" id="FungiDB:UREG_02352"/>
<sequence>MPHSYSSSTSQGSTKSGFSSTGSQSSQGNSQTSRPKTQKPLIHNSGGNSPDSKRTSEWDGGRWK</sequence>
<dbReference type="InParanoid" id="C4JFD0"/>
<dbReference type="AlphaFoldDB" id="C4JFD0"/>
<evidence type="ECO:0000256" key="1">
    <source>
        <dbReference type="SAM" id="MobiDB-lite"/>
    </source>
</evidence>
<proteinExistence type="predicted"/>